<keyword evidence="1" id="KW-0812">Transmembrane</keyword>
<comment type="caution">
    <text evidence="2">The sequence shown here is derived from an EMBL/GenBank/DDBJ whole genome shotgun (WGS) entry which is preliminary data.</text>
</comment>
<name>B9XS88_PEDPL</name>
<keyword evidence="1" id="KW-0472">Membrane</keyword>
<proteinExistence type="predicted"/>
<feature type="transmembrane region" description="Helical" evidence="1">
    <location>
        <begin position="20"/>
        <end position="42"/>
    </location>
</feature>
<accession>B9XS88</accession>
<protein>
    <submittedName>
        <fullName evidence="2">Uncharacterized protein</fullName>
    </submittedName>
</protein>
<evidence type="ECO:0000313" key="2">
    <source>
        <dbReference type="EMBL" id="EEF57298.1"/>
    </source>
</evidence>
<dbReference type="EMBL" id="ABOX02000075">
    <property type="protein sequence ID" value="EEF57298.1"/>
    <property type="molecule type" value="Genomic_DNA"/>
</dbReference>
<dbReference type="Proteomes" id="UP000003688">
    <property type="component" value="Unassembled WGS sequence"/>
</dbReference>
<evidence type="ECO:0000313" key="3">
    <source>
        <dbReference type="Proteomes" id="UP000003688"/>
    </source>
</evidence>
<reference evidence="2 3" key="1">
    <citation type="journal article" date="2011" name="J. Bacteriol.">
        <title>Genome sequence of 'Pedosphaera parvula' Ellin514, an aerobic Verrucomicrobial isolate from pasture soil.</title>
        <authorList>
            <person name="Kant R."/>
            <person name="van Passel M.W."/>
            <person name="Sangwan P."/>
            <person name="Palva A."/>
            <person name="Lucas S."/>
            <person name="Copeland A."/>
            <person name="Lapidus A."/>
            <person name="Glavina Del Rio T."/>
            <person name="Dalin E."/>
            <person name="Tice H."/>
            <person name="Bruce D."/>
            <person name="Goodwin L."/>
            <person name="Pitluck S."/>
            <person name="Chertkov O."/>
            <person name="Larimer F.W."/>
            <person name="Land M.L."/>
            <person name="Hauser L."/>
            <person name="Brettin T.S."/>
            <person name="Detter J.C."/>
            <person name="Han S."/>
            <person name="de Vos W.M."/>
            <person name="Janssen P.H."/>
            <person name="Smidt H."/>
        </authorList>
    </citation>
    <scope>NUCLEOTIDE SEQUENCE [LARGE SCALE GENOMIC DNA]</scope>
    <source>
        <strain evidence="2 3">Ellin514</strain>
    </source>
</reference>
<organism evidence="2 3">
    <name type="scientific">Pedosphaera parvula (strain Ellin514)</name>
    <dbReference type="NCBI Taxonomy" id="320771"/>
    <lineage>
        <taxon>Bacteria</taxon>
        <taxon>Pseudomonadati</taxon>
        <taxon>Verrucomicrobiota</taxon>
        <taxon>Pedosphaerae</taxon>
        <taxon>Pedosphaerales</taxon>
        <taxon>Pedosphaeraceae</taxon>
        <taxon>Pedosphaera</taxon>
    </lineage>
</organism>
<dbReference type="AlphaFoldDB" id="B9XS88"/>
<keyword evidence="3" id="KW-1185">Reference proteome</keyword>
<gene>
    <name evidence="2" type="ORF">Cflav_PD0392</name>
</gene>
<feature type="transmembrane region" description="Helical" evidence="1">
    <location>
        <begin position="169"/>
        <end position="186"/>
    </location>
</feature>
<dbReference type="STRING" id="320771.Cflav_PD0392"/>
<dbReference type="RefSeq" id="WP_007418671.1">
    <property type="nucleotide sequence ID" value="NZ_ABOX02000075.1"/>
</dbReference>
<dbReference type="OrthoDB" id="3078502at2"/>
<evidence type="ECO:0000256" key="1">
    <source>
        <dbReference type="SAM" id="Phobius"/>
    </source>
</evidence>
<sequence>MEKGVNQTSDKPSSPPRRYVVFDAIAVVLLSLATVGTAWCSYQATSWGARSTKLSSLSVIRTHEAATSRLKSNQAFLLDAFVFSQYQNARNTSNEPLARLYEGQFRPELKNAFDAWMRTRPFENSNAPPHPFITNIYQPSLLIEADRIDSESDLLWDQAEEADKVSRRYILTTVLLAAALFFGGTAPQLKTPRGRRAVLWLGLIVLFVAFFTFFKLPVLPVNRAVTM</sequence>
<keyword evidence="1" id="KW-1133">Transmembrane helix</keyword>
<feature type="transmembrane region" description="Helical" evidence="1">
    <location>
        <begin position="198"/>
        <end position="218"/>
    </location>
</feature>